<reference evidence="6 7" key="1">
    <citation type="journal article" date="2016" name="Nat. Commun.">
        <title>Thousands of microbial genomes shed light on interconnected biogeochemical processes in an aquifer system.</title>
        <authorList>
            <person name="Anantharaman K."/>
            <person name="Brown C.T."/>
            <person name="Hug L.A."/>
            <person name="Sharon I."/>
            <person name="Castelle C.J."/>
            <person name="Probst A.J."/>
            <person name="Thomas B.C."/>
            <person name="Singh A."/>
            <person name="Wilkins M.J."/>
            <person name="Karaoz U."/>
            <person name="Brodie E.L."/>
            <person name="Williams K.H."/>
            <person name="Hubbard S.S."/>
            <person name="Banfield J.F."/>
        </authorList>
    </citation>
    <scope>NUCLEOTIDE SEQUENCE [LARGE SCALE GENOMIC DNA]</scope>
</reference>
<evidence type="ECO:0000256" key="2">
    <source>
        <dbReference type="ARBA" id="ARBA00005695"/>
    </source>
</evidence>
<comment type="caution">
    <text evidence="6">The sequence shown here is derived from an EMBL/GenBank/DDBJ whole genome shotgun (WGS) entry which is preliminary data.</text>
</comment>
<dbReference type="GO" id="GO:1904680">
    <property type="term" value="F:peptide transmembrane transporter activity"/>
    <property type="evidence" value="ECO:0007669"/>
    <property type="project" value="TreeGrafter"/>
</dbReference>
<comment type="subcellular location">
    <subcellularLocation>
        <location evidence="1">Cell envelope</location>
    </subcellularLocation>
</comment>
<comment type="similarity">
    <text evidence="2">Belongs to the bacterial solute-binding protein 5 family.</text>
</comment>
<dbReference type="Gene3D" id="3.90.76.10">
    <property type="entry name" value="Dipeptide-binding Protein, Domain 1"/>
    <property type="match status" value="1"/>
</dbReference>
<dbReference type="Gene3D" id="3.40.190.10">
    <property type="entry name" value="Periplasmic binding protein-like II"/>
    <property type="match status" value="1"/>
</dbReference>
<dbReference type="Gene3D" id="3.10.105.10">
    <property type="entry name" value="Dipeptide-binding Protein, Domain 3"/>
    <property type="match status" value="1"/>
</dbReference>
<dbReference type="AlphaFoldDB" id="A0A1F7F7P3"/>
<dbReference type="FunFam" id="3.90.76.10:FF:000001">
    <property type="entry name" value="Oligopeptide ABC transporter substrate-binding protein"/>
    <property type="match status" value="1"/>
</dbReference>
<accession>A0A1F7F7P3</accession>
<evidence type="ECO:0000313" key="6">
    <source>
        <dbReference type="EMBL" id="OGK02690.1"/>
    </source>
</evidence>
<keyword evidence="4" id="KW-0732">Signal</keyword>
<dbReference type="SUPFAM" id="SSF53850">
    <property type="entry name" value="Periplasmic binding protein-like II"/>
    <property type="match status" value="1"/>
</dbReference>
<dbReference type="Proteomes" id="UP000179243">
    <property type="component" value="Unassembled WGS sequence"/>
</dbReference>
<protein>
    <recommendedName>
        <fullName evidence="5">Solute-binding protein family 5 domain-containing protein</fullName>
    </recommendedName>
</protein>
<dbReference type="CDD" id="cd08504">
    <property type="entry name" value="PBP2_OppA"/>
    <property type="match status" value="1"/>
</dbReference>
<dbReference type="InterPro" id="IPR039424">
    <property type="entry name" value="SBP_5"/>
</dbReference>
<gene>
    <name evidence="6" type="ORF">A2519_09500</name>
</gene>
<proteinExistence type="inferred from homology"/>
<keyword evidence="3" id="KW-0813">Transport</keyword>
<feature type="domain" description="Solute-binding protein family 5" evidence="5">
    <location>
        <begin position="74"/>
        <end position="446"/>
    </location>
</feature>
<evidence type="ECO:0000256" key="4">
    <source>
        <dbReference type="ARBA" id="ARBA00022729"/>
    </source>
</evidence>
<dbReference type="Pfam" id="PF00496">
    <property type="entry name" value="SBP_bac_5"/>
    <property type="match status" value="1"/>
</dbReference>
<name>A0A1F7F7P3_UNCRA</name>
<sequence length="523" mass="58650">MKKPLLIIVAAVVAAGLAAYLCFAPGRKPADFSFVLLSEQKSLDPAINTTLAGGRVIRALFEGLAGLNPRTLAPEPALARSWEISPDRLHYTFFLRPARWSNGTPVSAHDFVYSWKRLLDPLSTAEYDYMLFYLKNGARFRKGQLADFDSVGVHAQNDSTLIVDLEHPTPYFLDIAAFESLFPVNRACVEKYRTLWTRPENIVCNGPYTLTFHQLNHKLRLEKNPAYWNRARVRLAIVDAYTCEGINTAFNMYETGVADLIDDFPSAIADTLLKRKDAMVAPYLGTYLYRCNMATPPLDNPLVRRSLEMAVNKEEIVRHITKGGEVAATSFVPPGLPGYPTLTGVLYNPDSARSLLAQAGFPKGKGFPPLQLLYNTSENHKKIAEAVCYMLRKELAISLDPVNVEWSVLQEKMRTRDYQIIRGSWIGDYTDPNTFLDMFVTNGGNNQTGWSNSAYDSLIALAGQTLNPAQRMDRLAAAEKILVAEGPLINVYFYVTKFLIKPRIKGVYPNIRGYFNIADMYTE</sequence>
<dbReference type="GO" id="GO:0042597">
    <property type="term" value="C:periplasmic space"/>
    <property type="evidence" value="ECO:0007669"/>
    <property type="project" value="UniProtKB-ARBA"/>
</dbReference>
<dbReference type="PANTHER" id="PTHR30290">
    <property type="entry name" value="PERIPLASMIC BINDING COMPONENT OF ABC TRANSPORTER"/>
    <property type="match status" value="1"/>
</dbReference>
<evidence type="ECO:0000259" key="5">
    <source>
        <dbReference type="Pfam" id="PF00496"/>
    </source>
</evidence>
<dbReference type="GO" id="GO:0015833">
    <property type="term" value="P:peptide transport"/>
    <property type="evidence" value="ECO:0007669"/>
    <property type="project" value="TreeGrafter"/>
</dbReference>
<dbReference type="EMBL" id="MFYX01000103">
    <property type="protein sequence ID" value="OGK02690.1"/>
    <property type="molecule type" value="Genomic_DNA"/>
</dbReference>
<dbReference type="InterPro" id="IPR030678">
    <property type="entry name" value="Peptide/Ni-bd"/>
</dbReference>
<dbReference type="GO" id="GO:0030313">
    <property type="term" value="C:cell envelope"/>
    <property type="evidence" value="ECO:0007669"/>
    <property type="project" value="UniProtKB-SubCell"/>
</dbReference>
<dbReference type="GO" id="GO:0043190">
    <property type="term" value="C:ATP-binding cassette (ABC) transporter complex"/>
    <property type="evidence" value="ECO:0007669"/>
    <property type="project" value="InterPro"/>
</dbReference>
<dbReference type="PANTHER" id="PTHR30290:SF83">
    <property type="entry name" value="ABC TRANSPORTER SUBSTRATE-BINDING PROTEIN"/>
    <property type="match status" value="1"/>
</dbReference>
<dbReference type="PIRSF" id="PIRSF002741">
    <property type="entry name" value="MppA"/>
    <property type="match status" value="1"/>
</dbReference>
<evidence type="ECO:0000256" key="1">
    <source>
        <dbReference type="ARBA" id="ARBA00004196"/>
    </source>
</evidence>
<organism evidence="6 7">
    <name type="scientific">Candidatus Raymondbacteria bacterium RIFOXYD12_FULL_49_13</name>
    <dbReference type="NCBI Taxonomy" id="1817890"/>
    <lineage>
        <taxon>Bacteria</taxon>
        <taxon>Raymondiibacteriota</taxon>
    </lineage>
</organism>
<evidence type="ECO:0000256" key="3">
    <source>
        <dbReference type="ARBA" id="ARBA00022448"/>
    </source>
</evidence>
<evidence type="ECO:0000313" key="7">
    <source>
        <dbReference type="Proteomes" id="UP000179243"/>
    </source>
</evidence>
<dbReference type="InterPro" id="IPR000914">
    <property type="entry name" value="SBP_5_dom"/>
</dbReference>